<protein>
    <submittedName>
        <fullName evidence="4">Putative inosine-uridine preferring nucleoside hydrolase</fullName>
    </submittedName>
</protein>
<evidence type="ECO:0000256" key="2">
    <source>
        <dbReference type="ARBA" id="ARBA00023295"/>
    </source>
</evidence>
<dbReference type="PANTHER" id="PTHR12304">
    <property type="entry name" value="INOSINE-URIDINE PREFERRING NUCLEOSIDE HYDROLASE"/>
    <property type="match status" value="1"/>
</dbReference>
<dbReference type="STRING" id="641524.ADICYQ_5990"/>
<dbReference type="RefSeq" id="WP_020892523.1">
    <property type="nucleotide sequence ID" value="NZ_ATNM01000202.1"/>
</dbReference>
<dbReference type="OrthoDB" id="9797882at2"/>
<dbReference type="GO" id="GO:0008477">
    <property type="term" value="F:purine nucleosidase activity"/>
    <property type="evidence" value="ECO:0007669"/>
    <property type="project" value="TreeGrafter"/>
</dbReference>
<evidence type="ECO:0000256" key="1">
    <source>
        <dbReference type="ARBA" id="ARBA00022801"/>
    </source>
</evidence>
<accession>S7V578</accession>
<gene>
    <name evidence="4" type="ORF">ADICYQ_5990</name>
</gene>
<dbReference type="GO" id="GO:0005829">
    <property type="term" value="C:cytosol"/>
    <property type="evidence" value="ECO:0007669"/>
    <property type="project" value="TreeGrafter"/>
</dbReference>
<dbReference type="SUPFAM" id="SSF53590">
    <property type="entry name" value="Nucleoside hydrolase"/>
    <property type="match status" value="1"/>
</dbReference>
<reference evidence="4 5" key="1">
    <citation type="journal article" date="2013" name="Genome Announc.">
        <title>Draft Genome Sequence of Cyclobacterium qasimii Strain M12-11BT, Isolated from Arctic Marine Sediment.</title>
        <authorList>
            <person name="Shivaji S."/>
            <person name="Ara S."/>
            <person name="Singh A."/>
            <person name="Kumar Pinnaka A."/>
        </authorList>
    </citation>
    <scope>NUCLEOTIDE SEQUENCE [LARGE SCALE GENOMIC DNA]</scope>
    <source>
        <strain evidence="4 5">M12-11B</strain>
    </source>
</reference>
<comment type="caution">
    <text evidence="4">The sequence shown here is derived from an EMBL/GenBank/DDBJ whole genome shotgun (WGS) entry which is preliminary data.</text>
</comment>
<dbReference type="InterPro" id="IPR023186">
    <property type="entry name" value="IUNH"/>
</dbReference>
<dbReference type="PROSITE" id="PS51257">
    <property type="entry name" value="PROKAR_LIPOPROTEIN"/>
    <property type="match status" value="1"/>
</dbReference>
<keyword evidence="2" id="KW-0326">Glycosidase</keyword>
<dbReference type="Gene3D" id="3.90.245.10">
    <property type="entry name" value="Ribonucleoside hydrolase-like"/>
    <property type="match status" value="1"/>
</dbReference>
<organism evidence="4 5">
    <name type="scientific">Cyclobacterium qasimii M12-11B</name>
    <dbReference type="NCBI Taxonomy" id="641524"/>
    <lineage>
        <taxon>Bacteria</taxon>
        <taxon>Pseudomonadati</taxon>
        <taxon>Bacteroidota</taxon>
        <taxon>Cytophagia</taxon>
        <taxon>Cytophagales</taxon>
        <taxon>Cyclobacteriaceae</taxon>
        <taxon>Cyclobacterium</taxon>
    </lineage>
</organism>
<feature type="domain" description="Inosine/uridine-preferring nucleoside hydrolase" evidence="3">
    <location>
        <begin position="32"/>
        <end position="290"/>
    </location>
</feature>
<dbReference type="eggNOG" id="COG1957">
    <property type="taxonomic scope" value="Bacteria"/>
</dbReference>
<dbReference type="PANTHER" id="PTHR12304:SF4">
    <property type="entry name" value="URIDINE NUCLEOSIDASE"/>
    <property type="match status" value="1"/>
</dbReference>
<keyword evidence="1 4" id="KW-0378">Hydrolase</keyword>
<dbReference type="Pfam" id="PF01156">
    <property type="entry name" value="IU_nuc_hydro"/>
    <property type="match status" value="1"/>
</dbReference>
<dbReference type="EMBL" id="ATNM01000202">
    <property type="protein sequence ID" value="EPR65061.1"/>
    <property type="molecule type" value="Genomic_DNA"/>
</dbReference>
<evidence type="ECO:0000313" key="5">
    <source>
        <dbReference type="Proteomes" id="UP000014974"/>
    </source>
</evidence>
<evidence type="ECO:0000259" key="3">
    <source>
        <dbReference type="Pfam" id="PF01156"/>
    </source>
</evidence>
<dbReference type="InterPro" id="IPR036452">
    <property type="entry name" value="Ribo_hydro-like"/>
</dbReference>
<dbReference type="Proteomes" id="UP000014974">
    <property type="component" value="Unassembled WGS sequence"/>
</dbReference>
<dbReference type="GO" id="GO:0006152">
    <property type="term" value="P:purine nucleoside catabolic process"/>
    <property type="evidence" value="ECO:0007669"/>
    <property type="project" value="TreeGrafter"/>
</dbReference>
<dbReference type="AlphaFoldDB" id="S7V578"/>
<dbReference type="InterPro" id="IPR001910">
    <property type="entry name" value="Inosine/uridine_hydrolase_dom"/>
</dbReference>
<evidence type="ECO:0000313" key="4">
    <source>
        <dbReference type="EMBL" id="EPR65061.1"/>
    </source>
</evidence>
<name>S7V578_9BACT</name>
<proteinExistence type="predicted"/>
<sequence>MKNIFIALIIGMGIPLLLTSCQNSPESKKHRVLLDSDANNELDDQHAMAYLFFNGDVFDVVGITVNTTRNGGNIEGHYKEARRVMDLCNVYESMPLFRGADASFEEIRPNLDKATYDGSEAVDFIIEEAHKKADEKLILLPVGKLTNIALALEKDPSIASKVRIVWLGSNYPYAGEYNQDNDEGSLNYILNVDVPFEIVLVRGGKLTGTAAVSSNRAEINSIMPGKGPLANKKVIGRHGDSFDRFGDYSVSLYNNIQTYDEAGTRPLYDMAAIAIIKDPSWAETKEIPAPLLVDGEWEERPDNPRKIIIWENFNKEAIMGDFFDRMENYVLVTP</sequence>